<dbReference type="Proteomes" id="UP000315095">
    <property type="component" value="Unassembled WGS sequence"/>
</dbReference>
<protein>
    <submittedName>
        <fullName evidence="1">Uncharacterized protein</fullName>
    </submittedName>
</protein>
<sequence>MNTQNNRREAIDLALRWTEVRGGAQAATSTDLVKAAAIIEAYLTGALQLRVVGDNAHGNGVASAVDSHAGGRDHINDVCPVCINSIVRRFFSFIGGNDFGNMPDQTFSAHCFHTHKASSSAQGGEKPERGATLSGAETVISRCSCDLCRRMHGTRDREDRS</sequence>
<name>A0A4P5NU37_9PROT</name>
<reference evidence="2" key="1">
    <citation type="submission" date="2017-01" db="EMBL/GenBank/DDBJ databases">
        <title>Komagataeibacter sp. MSKU9 whole genome sequencing project.</title>
        <authorList>
            <person name="Matsutani M."/>
            <person name="Naloka K."/>
            <person name="Theeragool G."/>
            <person name="Yakushi T."/>
            <person name="Matsushita K."/>
        </authorList>
    </citation>
    <scope>NUCLEOTIDE SEQUENCE [LARGE SCALE GENOMIC DNA]</scope>
    <source>
        <strain evidence="2">MSKU9</strain>
    </source>
</reference>
<keyword evidence="2" id="KW-1185">Reference proteome</keyword>
<evidence type="ECO:0000313" key="1">
    <source>
        <dbReference type="EMBL" id="GCE85133.1"/>
    </source>
</evidence>
<organism evidence="1 2">
    <name type="scientific">Komagataeibacter diospyri</name>
    <dbReference type="NCBI Taxonomy" id="1932662"/>
    <lineage>
        <taxon>Bacteria</taxon>
        <taxon>Pseudomonadati</taxon>
        <taxon>Pseudomonadota</taxon>
        <taxon>Alphaproteobacteria</taxon>
        <taxon>Acetobacterales</taxon>
        <taxon>Acetobacteraceae</taxon>
        <taxon>Komagataeibacter</taxon>
    </lineage>
</organism>
<comment type="caution">
    <text evidence="1">The sequence shown here is derived from an EMBL/GenBank/DDBJ whole genome shotgun (WGS) entry which is preliminary data.</text>
</comment>
<dbReference type="AlphaFoldDB" id="A0A4P5NU37"/>
<gene>
    <name evidence="1" type="ORF">MSKU9_3274</name>
</gene>
<proteinExistence type="predicted"/>
<dbReference type="EMBL" id="BDLU01000070">
    <property type="protein sequence ID" value="GCE85133.1"/>
    <property type="molecule type" value="Genomic_DNA"/>
</dbReference>
<accession>A0A4P5NU37</accession>
<evidence type="ECO:0000313" key="2">
    <source>
        <dbReference type="Proteomes" id="UP000315095"/>
    </source>
</evidence>